<feature type="domain" description="WSC" evidence="4">
    <location>
        <begin position="35"/>
        <end position="124"/>
    </location>
</feature>
<dbReference type="SUPFAM" id="SSF50978">
    <property type="entry name" value="WD40 repeat-like"/>
    <property type="match status" value="1"/>
</dbReference>
<evidence type="ECO:0000313" key="6">
    <source>
        <dbReference type="Proteomes" id="UP001489902"/>
    </source>
</evidence>
<dbReference type="Pfam" id="PF01822">
    <property type="entry name" value="WSC"/>
    <property type="match status" value="1"/>
</dbReference>
<dbReference type="SMART" id="SM00321">
    <property type="entry name" value="WSC"/>
    <property type="match status" value="1"/>
</dbReference>
<feature type="compositionally biased region" description="Low complexity" evidence="1">
    <location>
        <begin position="135"/>
        <end position="173"/>
    </location>
</feature>
<reference evidence="5 6" key="1">
    <citation type="submission" date="2024-04" db="EMBL/GenBank/DDBJ databases">
        <title>Complete genome sequence of Fusarium acuminatum.</title>
        <authorList>
            <person name="Lan B."/>
        </authorList>
    </citation>
    <scope>NUCLEOTIDE SEQUENCE [LARGE SCALE GENOMIC DNA]</scope>
    <source>
        <strain evidence="5">1A</strain>
    </source>
</reference>
<evidence type="ECO:0000259" key="4">
    <source>
        <dbReference type="PROSITE" id="PS51212"/>
    </source>
</evidence>
<feature type="region of interest" description="Disordered" evidence="1">
    <location>
        <begin position="134"/>
        <end position="184"/>
    </location>
</feature>
<keyword evidence="2" id="KW-1133">Transmembrane helix</keyword>
<keyword evidence="6" id="KW-1185">Reference proteome</keyword>
<dbReference type="InterPro" id="IPR015943">
    <property type="entry name" value="WD40/YVTN_repeat-like_dom_sf"/>
</dbReference>
<accession>A0ABZ2WPM3</accession>
<gene>
    <name evidence="5" type="ORF">QYS62_003487</name>
</gene>
<dbReference type="EMBL" id="CP151261">
    <property type="protein sequence ID" value="WZH42491.1"/>
    <property type="molecule type" value="Genomic_DNA"/>
</dbReference>
<feature type="chain" id="PRO_5045073915" description="WSC domain-containing protein" evidence="3">
    <location>
        <begin position="22"/>
        <end position="960"/>
    </location>
</feature>
<feature type="transmembrane region" description="Helical" evidence="2">
    <location>
        <begin position="187"/>
        <end position="210"/>
    </location>
</feature>
<evidence type="ECO:0000256" key="3">
    <source>
        <dbReference type="SAM" id="SignalP"/>
    </source>
</evidence>
<keyword evidence="2" id="KW-0812">Transmembrane</keyword>
<dbReference type="PROSITE" id="PS51212">
    <property type="entry name" value="WSC"/>
    <property type="match status" value="1"/>
</dbReference>
<evidence type="ECO:0000313" key="5">
    <source>
        <dbReference type="EMBL" id="WZH42491.1"/>
    </source>
</evidence>
<dbReference type="InterPro" id="IPR002889">
    <property type="entry name" value="WSC_carb-bd"/>
</dbReference>
<keyword evidence="3" id="KW-0732">Signal</keyword>
<evidence type="ECO:0000256" key="2">
    <source>
        <dbReference type="SAM" id="Phobius"/>
    </source>
</evidence>
<dbReference type="InterPro" id="IPR036322">
    <property type="entry name" value="WD40_repeat_dom_sf"/>
</dbReference>
<protein>
    <recommendedName>
        <fullName evidence="4">WSC domain-containing protein</fullName>
    </recommendedName>
</protein>
<organism evidence="5 6">
    <name type="scientific">Fusarium acuminatum</name>
    <dbReference type="NCBI Taxonomy" id="5515"/>
    <lineage>
        <taxon>Eukaryota</taxon>
        <taxon>Fungi</taxon>
        <taxon>Dikarya</taxon>
        <taxon>Ascomycota</taxon>
        <taxon>Pezizomycotina</taxon>
        <taxon>Sordariomycetes</taxon>
        <taxon>Hypocreomycetidae</taxon>
        <taxon>Hypocreales</taxon>
        <taxon>Nectriaceae</taxon>
        <taxon>Fusarium</taxon>
        <taxon>Fusarium tricinctum species complex</taxon>
    </lineage>
</organism>
<dbReference type="Gene3D" id="2.130.10.10">
    <property type="entry name" value="YVTN repeat-like/Quinoprotein amine dehydrogenase"/>
    <property type="match status" value="1"/>
</dbReference>
<proteinExistence type="predicted"/>
<keyword evidence="2" id="KW-0472">Membrane</keyword>
<dbReference type="Proteomes" id="UP001489902">
    <property type="component" value="Chromosome 2"/>
</dbReference>
<sequence>MKTSALATMALAAFAFMGAQAKNIQVPIAEPVLDQFTSQGCWKSNGNMTVEYSGALTTRGYCGDICKKKKYLATATQGSRCFCGMVYPEEGDQVDDEKCDWPCPGFPKEACGALKTYYSLINNGIELAPDNYVPEKSTSSAAPSSTKASESTAAEESTAPTETKEPATTSEAASDGEEKKDGPNVGAIAAGVVVGVVLITAIGGGAIFFVRRRRNAEIEEEHRRNAAVNAFINGSKPPGSSGSISMTDSRLDPVMAHRRLSDGSIADNQDYSRRILRDGKLTYNIRYNLSRRVNDVQTYPVYSPQGASILIYGHENGVTVAWRGGRRFKATKKASQNQKQNGTAEDSVMIIDSDDDEPQAKSKTASHYEDKPQFEDDVEDSPYPEIVQTLDLALGTAVLKVAVMPMTPTPAEEAAWGGAKVLTEKMVFAVSCVTNDVYVITLPLTPPSPESKARPELRNDLLAGKAGSGAWGESLILLSGQNRHSEGIAINLVMPTATERPGTKPRAVVASHSREASGVLRLWEVPLDASDRPSKAVEPFQTEYLPNPLTSISFNSTHTTHLLAVSALQGVRIYDFARPSFTDTDATGPFPVQGSWLLSMYQPFARPSSTRKPIIGAAWIAHGRAILVLLADGMWGIWDVDGVSPAGPGAVLSSKLQPGVKGAALTTFSASGYVEGTSSLRTVTTQNKEHSTGEFAPMTPHTRRQATASLSSAMALDRLATVRGGIKVLSLPSSGSAIQDETVVLWVGGLEHVCVIPGISRFWDSELRKTAGTSGDIFSGAQPVKMIKLLDLTTGLLGERCCGVGLLIDPDHASTIQDGELPADVIVLGESRIVVIREREDGHGKIVGAVANARRRSLFSKGEKSDAIIVYGKETRPAKSLFNLSTVKPGTLRLGRHDAIDDSDNFLPSRPTVGFDFMDTLNAAADVTADFEGRNVEVEMLDIMEIDKTLESMDNGRTRP</sequence>
<feature type="signal peptide" evidence="3">
    <location>
        <begin position="1"/>
        <end position="21"/>
    </location>
</feature>
<feature type="compositionally biased region" description="Polar residues" evidence="1">
    <location>
        <begin position="333"/>
        <end position="344"/>
    </location>
</feature>
<name>A0ABZ2WPM3_9HYPO</name>
<evidence type="ECO:0000256" key="1">
    <source>
        <dbReference type="SAM" id="MobiDB-lite"/>
    </source>
</evidence>
<feature type="region of interest" description="Disordered" evidence="1">
    <location>
        <begin position="331"/>
        <end position="380"/>
    </location>
</feature>